<proteinExistence type="predicted"/>
<dbReference type="EMBL" id="FXTB01000020">
    <property type="protein sequence ID" value="SMO93559.1"/>
    <property type="molecule type" value="Genomic_DNA"/>
</dbReference>
<organism evidence="1 2">
    <name type="scientific">Saccharicrinis carchari</name>
    <dbReference type="NCBI Taxonomy" id="1168039"/>
    <lineage>
        <taxon>Bacteria</taxon>
        <taxon>Pseudomonadati</taxon>
        <taxon>Bacteroidota</taxon>
        <taxon>Bacteroidia</taxon>
        <taxon>Marinilabiliales</taxon>
        <taxon>Marinilabiliaceae</taxon>
        <taxon>Saccharicrinis</taxon>
    </lineage>
</organism>
<evidence type="ECO:0000313" key="2">
    <source>
        <dbReference type="Proteomes" id="UP000319040"/>
    </source>
</evidence>
<gene>
    <name evidence="1" type="ORF">SAMN06265379_1206</name>
</gene>
<reference evidence="1 2" key="1">
    <citation type="submission" date="2017-05" db="EMBL/GenBank/DDBJ databases">
        <authorList>
            <person name="Varghese N."/>
            <person name="Submissions S."/>
        </authorList>
    </citation>
    <scope>NUCLEOTIDE SEQUENCE [LARGE SCALE GENOMIC DNA]</scope>
    <source>
        <strain evidence="1 2">DSM 27040</strain>
    </source>
</reference>
<name>A0A521FBN2_SACCC</name>
<dbReference type="Proteomes" id="UP000319040">
    <property type="component" value="Unassembled WGS sequence"/>
</dbReference>
<dbReference type="AlphaFoldDB" id="A0A521FBN2"/>
<accession>A0A521FBN2</accession>
<keyword evidence="2" id="KW-1185">Reference proteome</keyword>
<protein>
    <submittedName>
        <fullName evidence="1">Uncharacterized protein</fullName>
    </submittedName>
</protein>
<sequence>MDLQLVRIGLTALEKKCNDLKNQISTVHSSRSARLDEFACEKN</sequence>
<evidence type="ECO:0000313" key="1">
    <source>
        <dbReference type="EMBL" id="SMO93559.1"/>
    </source>
</evidence>